<evidence type="ECO:0000259" key="1">
    <source>
        <dbReference type="Pfam" id="PF14033"/>
    </source>
</evidence>
<dbReference type="Pfam" id="PF21666">
    <property type="entry name" value="DUF4246_N"/>
    <property type="match status" value="1"/>
</dbReference>
<keyword evidence="4" id="KW-1185">Reference proteome</keyword>
<dbReference type="EMBL" id="MCFA01000175">
    <property type="protein sequence ID" value="ORY01046.1"/>
    <property type="molecule type" value="Genomic_DNA"/>
</dbReference>
<dbReference type="AlphaFoldDB" id="A0A1Y1YSU6"/>
<evidence type="ECO:0000313" key="4">
    <source>
        <dbReference type="Proteomes" id="UP000193144"/>
    </source>
</evidence>
<name>A0A1Y1YSU6_9PLEO</name>
<accession>A0A1Y1YSU6</accession>
<dbReference type="OrthoDB" id="415532at2759"/>
<dbReference type="InterPro" id="IPR049207">
    <property type="entry name" value="DUF4246_N"/>
</dbReference>
<reference evidence="3 4" key="1">
    <citation type="submission" date="2016-07" db="EMBL/GenBank/DDBJ databases">
        <title>Pervasive Adenine N6-methylation of Active Genes in Fungi.</title>
        <authorList>
            <consortium name="DOE Joint Genome Institute"/>
            <person name="Mondo S.J."/>
            <person name="Dannebaum R.O."/>
            <person name="Kuo R.C."/>
            <person name="Labutti K."/>
            <person name="Haridas S."/>
            <person name="Kuo A."/>
            <person name="Salamov A."/>
            <person name="Ahrendt S.R."/>
            <person name="Lipzen A."/>
            <person name="Sullivan W."/>
            <person name="Andreopoulos W.B."/>
            <person name="Clum A."/>
            <person name="Lindquist E."/>
            <person name="Daum C."/>
            <person name="Ramamoorthy G.K."/>
            <person name="Gryganskyi A."/>
            <person name="Culley D."/>
            <person name="Magnuson J.K."/>
            <person name="James T.Y."/>
            <person name="O'Malley M.A."/>
            <person name="Stajich J.E."/>
            <person name="Spatafora J.W."/>
            <person name="Visel A."/>
            <person name="Grigoriev I.V."/>
        </authorList>
    </citation>
    <scope>NUCLEOTIDE SEQUENCE [LARGE SCALE GENOMIC DNA]</scope>
    <source>
        <strain evidence="3 4">CBS 115471</strain>
    </source>
</reference>
<dbReference type="STRING" id="1231657.A0A1Y1YSU6"/>
<dbReference type="InterPro" id="IPR049192">
    <property type="entry name" value="DUF4246_C"/>
</dbReference>
<comment type="caution">
    <text evidence="3">The sequence shown here is derived from an EMBL/GenBank/DDBJ whole genome shotgun (WGS) entry which is preliminary data.</text>
</comment>
<gene>
    <name evidence="3" type="ORF">BCR34DRAFT_522221</name>
</gene>
<feature type="domain" description="DUF4246" evidence="2">
    <location>
        <begin position="17"/>
        <end position="86"/>
    </location>
</feature>
<protein>
    <submittedName>
        <fullName evidence="3">Uncharacterized protein</fullName>
    </submittedName>
</protein>
<dbReference type="Proteomes" id="UP000193144">
    <property type="component" value="Unassembled WGS sequence"/>
</dbReference>
<organism evidence="3 4">
    <name type="scientific">Clohesyomyces aquaticus</name>
    <dbReference type="NCBI Taxonomy" id="1231657"/>
    <lineage>
        <taxon>Eukaryota</taxon>
        <taxon>Fungi</taxon>
        <taxon>Dikarya</taxon>
        <taxon>Ascomycota</taxon>
        <taxon>Pezizomycotina</taxon>
        <taxon>Dothideomycetes</taxon>
        <taxon>Pleosporomycetidae</taxon>
        <taxon>Pleosporales</taxon>
        <taxon>Lindgomycetaceae</taxon>
        <taxon>Clohesyomyces</taxon>
    </lineage>
</organism>
<evidence type="ECO:0000313" key="3">
    <source>
        <dbReference type="EMBL" id="ORY01046.1"/>
    </source>
</evidence>
<dbReference type="Pfam" id="PF14033">
    <property type="entry name" value="DUF4246"/>
    <property type="match status" value="1"/>
</dbReference>
<sequence length="613" mass="70479">MPSSKMDIDSAEPRVKLPGFGHPVADMDVDGWDELRFLHAIENNPCSDGITLRERRMLEFMTQISDKPEWSRKVFDEAIVAKWKEEAVRWDETIPGNGDLWLSETMFECCMLELREKADVYEKQGFVSVLDCELAVVKADGAIEDSLKERLKSAVAKLENVPEKMKDWHPKSDDKVLDLVHPSLFPVVYGLTKVLPTRTVPLEKCAEWCGEGESTDAFDAQEYNGIANAWGSFQWLPSNLNFSPGGTAKISSYINNLHPKEHGDLYRILEQMVDASIPLWNECLSSTFQSHIRITIGDTSNEDYKFPPDVKFPRELYMDRVDPSDLTDVNEEDSDYDDEQWAQDHNCEDEYEEWAEQHRVLEHFEPKFTPRDDLKSLEGRIVDLRKDFADRGLQIIFKLANIHLTPEKPKYDGGSWHVEGSLNEHICATAIYYYDCDNLTDSHLAFRTRFNTEEMTYKPAQSEYSSLEAFYGIEQEGPATLELGSVLTRPDRLLAFPNTLQHCVRPFSLVDKSRSGHRKILAMFLIDPHTPILSTANVPPQRKDWWAPEVRKISLFESLPKEIFDMIIDQVTGFPMGWEEAVAVRERLMSERGMTTYALDEAITNDTFFFCEH</sequence>
<evidence type="ECO:0000259" key="2">
    <source>
        <dbReference type="Pfam" id="PF21666"/>
    </source>
</evidence>
<dbReference type="InterPro" id="IPR025340">
    <property type="entry name" value="DUF4246"/>
</dbReference>
<dbReference type="PANTHER" id="PTHR33119:SF1">
    <property type="entry name" value="FE2OG DIOXYGENASE DOMAIN-CONTAINING PROTEIN"/>
    <property type="match status" value="1"/>
</dbReference>
<proteinExistence type="predicted"/>
<dbReference type="PANTHER" id="PTHR33119">
    <property type="entry name" value="IFI3P"/>
    <property type="match status" value="1"/>
</dbReference>
<feature type="domain" description="DUF4246" evidence="1">
    <location>
        <begin position="104"/>
        <end position="547"/>
    </location>
</feature>